<evidence type="ECO:0000256" key="3">
    <source>
        <dbReference type="ARBA" id="ARBA00023125"/>
    </source>
</evidence>
<dbReference type="InterPro" id="IPR044210">
    <property type="entry name" value="Tfc3-like"/>
</dbReference>
<evidence type="ECO:0000259" key="7">
    <source>
        <dbReference type="Pfam" id="PF04182"/>
    </source>
</evidence>
<keyword evidence="2" id="KW-0597">Phosphoprotein</keyword>
<feature type="compositionally biased region" description="Basic residues" evidence="6">
    <location>
        <begin position="612"/>
        <end position="621"/>
    </location>
</feature>
<evidence type="ECO:0000256" key="5">
    <source>
        <dbReference type="ARBA" id="ARBA00023242"/>
    </source>
</evidence>
<dbReference type="GO" id="GO:0003677">
    <property type="term" value="F:DNA binding"/>
    <property type="evidence" value="ECO:0007669"/>
    <property type="project" value="UniProtKB-KW"/>
</dbReference>
<dbReference type="GO" id="GO:0005634">
    <property type="term" value="C:nucleus"/>
    <property type="evidence" value="ECO:0007669"/>
    <property type="project" value="UniProtKB-SubCell"/>
</dbReference>
<dbReference type="Ensembl" id="ENSACLT00000087996.1">
    <property type="protein sequence ID" value="ENSACLP00000080749.1"/>
    <property type="gene ID" value="ENSACLG00000004917.2"/>
</dbReference>
<dbReference type="InterPro" id="IPR056467">
    <property type="entry name" value="eWH_GTF3C1"/>
</dbReference>
<feature type="domain" description="GTF3C1 extended winged-helix" evidence="9">
    <location>
        <begin position="498"/>
        <end position="606"/>
    </location>
</feature>
<comment type="subcellular location">
    <subcellularLocation>
        <location evidence="1">Nucleus</location>
    </subcellularLocation>
</comment>
<dbReference type="PANTHER" id="PTHR15180:SF1">
    <property type="entry name" value="GENERAL TRANSCRIPTION FACTOR 3C POLYPEPTIDE 1"/>
    <property type="match status" value="1"/>
</dbReference>
<dbReference type="Pfam" id="PF24101">
    <property type="entry name" value="WHD_GTF3C1"/>
    <property type="match status" value="1"/>
</dbReference>
<evidence type="ECO:0000256" key="1">
    <source>
        <dbReference type="ARBA" id="ARBA00004123"/>
    </source>
</evidence>
<dbReference type="Proteomes" id="UP000265100">
    <property type="component" value="Chromosome 6"/>
</dbReference>
<evidence type="ECO:0000313" key="11">
    <source>
        <dbReference type="Proteomes" id="UP000265100"/>
    </source>
</evidence>
<evidence type="ECO:0000256" key="4">
    <source>
        <dbReference type="ARBA" id="ARBA00023163"/>
    </source>
</evidence>
<reference evidence="10" key="3">
    <citation type="submission" date="2025-09" db="UniProtKB">
        <authorList>
            <consortium name="Ensembl"/>
        </authorList>
    </citation>
    <scope>IDENTIFICATION</scope>
</reference>
<protein>
    <recommendedName>
        <fullName evidence="12">B-block binding subunit of TFIIIC domain-containing protein</fullName>
    </recommendedName>
</protein>
<dbReference type="GO" id="GO:0006384">
    <property type="term" value="P:transcription initiation at RNA polymerase III promoter"/>
    <property type="evidence" value="ECO:0007669"/>
    <property type="project" value="InterPro"/>
</dbReference>
<feature type="domain" description="B-block binding subunit of TFIIIC" evidence="7">
    <location>
        <begin position="176"/>
        <end position="249"/>
    </location>
</feature>
<evidence type="ECO:0000313" key="10">
    <source>
        <dbReference type="Ensembl" id="ENSACLP00000080749.1"/>
    </source>
</evidence>
<gene>
    <name evidence="10" type="primary">GTF3C1</name>
</gene>
<dbReference type="InterPro" id="IPR035625">
    <property type="entry name" value="Tfc3-like_eWH"/>
</dbReference>
<reference evidence="10" key="2">
    <citation type="submission" date="2025-08" db="UniProtKB">
        <authorList>
            <consortium name="Ensembl"/>
        </authorList>
    </citation>
    <scope>IDENTIFICATION</scope>
</reference>
<dbReference type="InterPro" id="IPR007309">
    <property type="entry name" value="TFIIIC_Bblock-bd"/>
</dbReference>
<proteinExistence type="predicted"/>
<dbReference type="GO" id="GO:0042791">
    <property type="term" value="P:5S class rRNA transcription by RNA polymerase III"/>
    <property type="evidence" value="ECO:0007669"/>
    <property type="project" value="TreeGrafter"/>
</dbReference>
<dbReference type="InterPro" id="IPR056428">
    <property type="entry name" value="WH_GTF3C1"/>
</dbReference>
<name>A0AAX7VGE4_ASTCA</name>
<evidence type="ECO:0000256" key="2">
    <source>
        <dbReference type="ARBA" id="ARBA00022553"/>
    </source>
</evidence>
<dbReference type="CDD" id="cd16169">
    <property type="entry name" value="Tau138_eWH"/>
    <property type="match status" value="1"/>
</dbReference>
<evidence type="ECO:0000256" key="6">
    <source>
        <dbReference type="SAM" id="MobiDB-lite"/>
    </source>
</evidence>
<sequence>MDLLSIVVDEVALEGLDGITIPTLWIRLEDRQPGFPLKLDDCTKELIWKSLVINSDLLFYELPEERDDVVLTDRFKDIDAETGIEVTDSFTDTPKDIYPIDVVENKDGIQGSCAFFKTRKDVTKQVRSKSPLTPLVSLSEALERYGRKLVVVASQCLRYRALIGSESDPDVKLGSDSYCVLERVGRARWQGELQRDLHGGSFKVDARKFHYFRKSLVRYQLVTMQSYVRRMKTGQQQHSILLLLKRFHVNRRTKYDILMEVTSNFLQQCPNQFSTVIMLREQLNVDDRTYLRLFKYMRASKLIEFCRFPLEELDPSAGPRTNKNGNATLKNHISLTVHELLSSGTKGIPQRDIAFRLNVSKLEARMLWRRLEKDGLIKVTSGHMLLFFLSFCPSLKKRSRLKIEKAVLMTRIAYLEVYSIVRFFFGMMMSCRALCAREISFLSYKAPVEEKEETSSTDASSLHQSETPNAADNAAPITVVVKSIPSPKKASVTRERSHETYRLLRRKNLIVEAVCNLRIIEGLFQLQKMINDDEKQDGVSSKCCKKTIVRLVHCLAREGLLKIYTTTVVQDGMTRKVEMIVHPSIQPNNDRVKQVIEQVRFRISSSSAPENKRRRLTKRKQLSMMTRTSSPQEVTYGFQPKMHRLRMMHTFLWYLIYGHPLRHNCSSSDSTSQSSSGADGSDPAAKPTASFYLDEDSWKRFIPPVRVHEEYSSGWAMVGDLLLCLPLSVFVQIIQVTYKVEGLEEYLNDPVKQHHLVRALPARMRRRLLYKRKYIFVFHENLLKLVYMGLLQFGPIEKFMEKDQVFVYLKRNATIVDTTNTEPHYWLVTECLEKPFERRPYVFNTADDLEKYWFDLMCVCLNTPLGVVRCKRNTTDEETTPSFVQERHVFAGMAYLGSTEVCDDGLIPGDGKGAGGLDSEFFGHLKRNWFWTNQLLSVNMVQTQYAIQTVMCMLNRLLFVFLFTDNQVGIEPASRNQRVVGGKGQKRKRTKKDVVKVPRKTRVFIIKEPKKRTPAHDETDHQALKRMTRQRVNWTVQEDSLVMLCCVAADLLNSKLKRQFVPHCVVRDLLHAEFEISSDKTSVAVGRRSRYILKNPQTLLNYRICLAEVYQDKSLMSLLEKEKPADPEKPEVCDCAKVFSEYIRLLRQKFSTIVNAHDLIIPDTKQQLFSRFKVSAIDSGKKLPYKDTLNSTDDIHSVVLHNLIQSTLAMTNNQMKTSRSFQIFHLYSQYDQELLCKVFIQCRTRGLVNRRRISQQFGPKKNRALPILPMSYQLSQSYFRCFSWRFPHSLCTDSFRFLRMSATSNTVPPASDEPPDVSDMLKFSLQSPGGACLVSLSLMSLGLLNVYASIPKQMVVVDSNLVDKDEDDDDGDDYDGKKRQQVKAQKASHTKYLMMRGYCTPGIVKVRNLNTNDSIVMESCIMRLQLRNTPAHSLFSEENFAPLDLTKCGPSLLPSNLTSFVRSASFSPPSVEECYRRFVNQKGYTPRDIEACTQIMRSLDEAGERGWDAYDFLEAHANLLERQSGRSRKLQQYMEELEEEGQVVKVGSLSVRWVLMKLAGPWLLTVSSKHWSQSSTASHPFLEKKQTIPFIRKRCSREFQVEKEEPPAKRLAVDREDVVFVFPFINIPSFISLLFASSETSFISRPWRLVDGKVNRQVCKGMLEAVLYHIMSQPGLTHQALVEHYKDLLQPVAVQDLVQALIELGCVTKKTLAKSPKPSLFTRPAQQRKSEREPDIVMYEPTISCCLRLCRVLPNERTWNCCIP</sequence>
<accession>A0AAX7VGE4</accession>
<keyword evidence="11" id="KW-1185">Reference proteome</keyword>
<dbReference type="Pfam" id="PF04182">
    <property type="entry name" value="B-block_TFIIIC"/>
    <property type="match status" value="1"/>
</dbReference>
<dbReference type="PANTHER" id="PTHR15180">
    <property type="entry name" value="GENERAL TRANSCRIPTION FACTOR 3C POLYPEPTIDE 1"/>
    <property type="match status" value="1"/>
</dbReference>
<dbReference type="GeneTree" id="ENSGT00390000008664"/>
<keyword evidence="3" id="KW-0238">DNA-binding</keyword>
<reference evidence="10" key="1">
    <citation type="submission" date="2018-05" db="EMBL/GenBank/DDBJ databases">
        <authorList>
            <person name="Datahose"/>
        </authorList>
    </citation>
    <scope>NUCLEOTIDE SEQUENCE</scope>
</reference>
<keyword evidence="5" id="KW-0539">Nucleus</keyword>
<dbReference type="GO" id="GO:0000127">
    <property type="term" value="C:transcription factor TFIIIC complex"/>
    <property type="evidence" value="ECO:0007669"/>
    <property type="project" value="InterPro"/>
</dbReference>
<evidence type="ECO:0008006" key="12">
    <source>
        <dbReference type="Google" id="ProtNLM"/>
    </source>
</evidence>
<feature type="domain" description="General transcription factor 3C polypeptide 1 winged-helix" evidence="8">
    <location>
        <begin position="3"/>
        <end position="61"/>
    </location>
</feature>
<keyword evidence="4" id="KW-0804">Transcription</keyword>
<evidence type="ECO:0000259" key="9">
    <source>
        <dbReference type="Pfam" id="PF24101"/>
    </source>
</evidence>
<dbReference type="Pfam" id="PF23704">
    <property type="entry name" value="WHD_GTF3C1_N"/>
    <property type="match status" value="1"/>
</dbReference>
<feature type="compositionally biased region" description="Low complexity" evidence="6">
    <location>
        <begin position="666"/>
        <end position="685"/>
    </location>
</feature>
<organism evidence="10 11">
    <name type="scientific">Astatotilapia calliptera</name>
    <name type="common">Eastern happy</name>
    <name type="synonym">Chromis callipterus</name>
    <dbReference type="NCBI Taxonomy" id="8154"/>
    <lineage>
        <taxon>Eukaryota</taxon>
        <taxon>Metazoa</taxon>
        <taxon>Chordata</taxon>
        <taxon>Craniata</taxon>
        <taxon>Vertebrata</taxon>
        <taxon>Euteleostomi</taxon>
        <taxon>Actinopterygii</taxon>
        <taxon>Neopterygii</taxon>
        <taxon>Teleostei</taxon>
        <taxon>Neoteleostei</taxon>
        <taxon>Acanthomorphata</taxon>
        <taxon>Ovalentaria</taxon>
        <taxon>Cichlomorphae</taxon>
        <taxon>Cichliformes</taxon>
        <taxon>Cichlidae</taxon>
        <taxon>African cichlids</taxon>
        <taxon>Pseudocrenilabrinae</taxon>
        <taxon>Haplochromini</taxon>
        <taxon>Astatotilapia</taxon>
    </lineage>
</organism>
<evidence type="ECO:0000259" key="8">
    <source>
        <dbReference type="Pfam" id="PF23704"/>
    </source>
</evidence>
<feature type="region of interest" description="Disordered" evidence="6">
    <location>
        <begin position="666"/>
        <end position="688"/>
    </location>
</feature>
<feature type="region of interest" description="Disordered" evidence="6">
    <location>
        <begin position="606"/>
        <end position="628"/>
    </location>
</feature>